<dbReference type="GO" id="GO:0016607">
    <property type="term" value="C:nuclear speck"/>
    <property type="evidence" value="ECO:0007669"/>
    <property type="project" value="TreeGrafter"/>
</dbReference>
<dbReference type="InterPro" id="IPR016024">
    <property type="entry name" value="ARM-type_fold"/>
</dbReference>
<feature type="compositionally biased region" description="Low complexity" evidence="14">
    <location>
        <begin position="535"/>
        <end position="549"/>
    </location>
</feature>
<evidence type="ECO:0000256" key="2">
    <source>
        <dbReference type="ARBA" id="ARBA00004642"/>
    </source>
</evidence>
<dbReference type="Gene3D" id="3.30.2410.10">
    <property type="entry name" value="Hect, E3 ligase catalytic domain"/>
    <property type="match status" value="1"/>
</dbReference>
<dbReference type="GO" id="GO:0043161">
    <property type="term" value="P:proteasome-mediated ubiquitin-dependent protein catabolic process"/>
    <property type="evidence" value="ECO:0007669"/>
    <property type="project" value="TreeGrafter"/>
</dbReference>
<evidence type="ECO:0000256" key="6">
    <source>
        <dbReference type="ARBA" id="ARBA00022679"/>
    </source>
</evidence>
<dbReference type="Gene3D" id="3.30.2160.10">
    <property type="entry name" value="Hect, E3 ligase catalytic domain"/>
    <property type="match status" value="1"/>
</dbReference>
<evidence type="ECO:0000259" key="15">
    <source>
        <dbReference type="PROSITE" id="PS50237"/>
    </source>
</evidence>
<evidence type="ECO:0000256" key="14">
    <source>
        <dbReference type="SAM" id="MobiDB-lite"/>
    </source>
</evidence>
<dbReference type="SMART" id="SM00678">
    <property type="entry name" value="WWE"/>
    <property type="match status" value="1"/>
</dbReference>
<keyword evidence="11" id="KW-0539">Nucleus</keyword>
<dbReference type="GO" id="GO:0009966">
    <property type="term" value="P:regulation of signal transduction"/>
    <property type="evidence" value="ECO:0007669"/>
    <property type="project" value="UniProtKB-ARBA"/>
</dbReference>
<dbReference type="GO" id="GO:0061630">
    <property type="term" value="F:ubiquitin protein ligase activity"/>
    <property type="evidence" value="ECO:0007669"/>
    <property type="project" value="UniProtKB-UniRule"/>
</dbReference>
<keyword evidence="17" id="KW-0675">Receptor</keyword>
<feature type="compositionally biased region" description="Low complexity" evidence="14">
    <location>
        <begin position="1611"/>
        <end position="1645"/>
    </location>
</feature>
<dbReference type="InterPro" id="IPR045322">
    <property type="entry name" value="HECTD1/TRIP12-like"/>
</dbReference>
<dbReference type="SUPFAM" id="SSF117839">
    <property type="entry name" value="WWE domain"/>
    <property type="match status" value="1"/>
</dbReference>
<keyword evidence="10" id="KW-0234">DNA repair</keyword>
<feature type="compositionally biased region" description="Low complexity" evidence="14">
    <location>
        <begin position="2325"/>
        <end position="2339"/>
    </location>
</feature>
<dbReference type="InterPro" id="IPR037197">
    <property type="entry name" value="WWE_dom_sf"/>
</dbReference>
<keyword evidence="5" id="KW-0597">Phosphoprotein</keyword>
<evidence type="ECO:0000256" key="9">
    <source>
        <dbReference type="ARBA" id="ARBA00022990"/>
    </source>
</evidence>
<dbReference type="FunFam" id="3.30.2160.10:FF:000013">
    <property type="entry name" value="E3 ubiquitin-protein ligase TRIP12 isoform X1"/>
    <property type="match status" value="1"/>
</dbReference>
<feature type="compositionally biased region" description="Basic residues" evidence="14">
    <location>
        <begin position="1368"/>
        <end position="1389"/>
    </location>
</feature>
<dbReference type="Gene3D" id="3.90.1750.10">
    <property type="entry name" value="Hect, E3 ligase catalytic domains"/>
    <property type="match status" value="2"/>
</dbReference>
<proteinExistence type="evidence at transcript level"/>
<comment type="catalytic activity">
    <reaction evidence="1 13">
        <text>S-ubiquitinyl-[E2 ubiquitin-conjugating enzyme]-L-cysteine + [acceptor protein]-L-lysine = [E2 ubiquitin-conjugating enzyme]-L-cysteine + N(6)-ubiquitinyl-[acceptor protein]-L-lysine.</text>
        <dbReference type="EC" id="2.3.2.26"/>
    </reaction>
</comment>
<dbReference type="FunFam" id="3.30.2410.10:FF:000005">
    <property type="entry name" value="E3 ubiquitin-protein ligase TRIP12 isoform X1"/>
    <property type="match status" value="1"/>
</dbReference>
<dbReference type="InterPro" id="IPR000569">
    <property type="entry name" value="HECT_dom"/>
</dbReference>
<accession>W4VRB3</accession>
<reference evidence="17" key="1">
    <citation type="journal article" date="2014" name="Insect Biochem. Mol. Biol.">
        <title>An insight into the sialome of the frog biting fly, Corethrella appendiculata.</title>
        <authorList>
            <person name="Ribeiro J.M.C."/>
            <person name="Chagas A.C."/>
            <person name="Pham V.M."/>
            <person name="Lounibos L.P."/>
            <person name="Calvo E."/>
        </authorList>
    </citation>
    <scope>NUCLEOTIDE SEQUENCE</scope>
    <source>
        <tissue evidence="17">Salivary glands</tissue>
    </source>
</reference>
<feature type="region of interest" description="Disordered" evidence="14">
    <location>
        <begin position="19"/>
        <end position="107"/>
    </location>
</feature>
<dbReference type="InterPro" id="IPR018123">
    <property type="entry name" value="WWE-dom_subgr"/>
</dbReference>
<evidence type="ECO:0000259" key="16">
    <source>
        <dbReference type="PROSITE" id="PS50918"/>
    </source>
</evidence>
<comment type="similarity">
    <text evidence="4 13">Belongs to the UPL family. K-HECT subfamily.</text>
</comment>
<protein>
    <recommendedName>
        <fullName evidence="13">E3 ubiquitin-protein ligase</fullName>
        <ecNumber evidence="13">2.3.2.26</ecNumber>
    </recommendedName>
</protein>
<evidence type="ECO:0000256" key="12">
    <source>
        <dbReference type="PROSITE-ProRule" id="PRU00104"/>
    </source>
</evidence>
<feature type="region of interest" description="Disordered" evidence="14">
    <location>
        <begin position="387"/>
        <end position="578"/>
    </location>
</feature>
<evidence type="ECO:0000256" key="1">
    <source>
        <dbReference type="ARBA" id="ARBA00000885"/>
    </source>
</evidence>
<dbReference type="FunFam" id="3.30.720.50:FF:000001">
    <property type="entry name" value="E3 ubiquitin-protein ligase TRIP12 isoform X1"/>
    <property type="match status" value="1"/>
</dbReference>
<dbReference type="PANTHER" id="PTHR45670:SF13">
    <property type="entry name" value="E3 UBIQUITIN-PROTEIN LIGASE TRIP12"/>
    <property type="match status" value="1"/>
</dbReference>
<dbReference type="Pfam" id="PF02825">
    <property type="entry name" value="WWE"/>
    <property type="match status" value="1"/>
</dbReference>
<evidence type="ECO:0000256" key="11">
    <source>
        <dbReference type="ARBA" id="ARBA00023242"/>
    </source>
</evidence>
<feature type="compositionally biased region" description="Low complexity" evidence="14">
    <location>
        <begin position="2304"/>
        <end position="2315"/>
    </location>
</feature>
<feature type="region of interest" description="Disordered" evidence="14">
    <location>
        <begin position="119"/>
        <end position="254"/>
    </location>
</feature>
<dbReference type="PROSITE" id="PS50918">
    <property type="entry name" value="WWE"/>
    <property type="match status" value="1"/>
</dbReference>
<dbReference type="SMART" id="SM00119">
    <property type="entry name" value="HECTc"/>
    <property type="match status" value="1"/>
</dbReference>
<evidence type="ECO:0000256" key="4">
    <source>
        <dbReference type="ARBA" id="ARBA00006331"/>
    </source>
</evidence>
<evidence type="ECO:0000256" key="5">
    <source>
        <dbReference type="ARBA" id="ARBA00022553"/>
    </source>
</evidence>
<feature type="region of interest" description="Disordered" evidence="14">
    <location>
        <begin position="1611"/>
        <end position="1689"/>
    </location>
</feature>
<feature type="compositionally biased region" description="Low complexity" evidence="14">
    <location>
        <begin position="35"/>
        <end position="53"/>
    </location>
</feature>
<feature type="compositionally biased region" description="Low complexity" evidence="14">
    <location>
        <begin position="2021"/>
        <end position="2041"/>
    </location>
</feature>
<dbReference type="GO" id="GO:0006281">
    <property type="term" value="P:DNA repair"/>
    <property type="evidence" value="ECO:0007669"/>
    <property type="project" value="UniProtKB-KW"/>
</dbReference>
<sequence length="2745" mass="301321">SSMAESNCNQLLSAVTEGHIVQNSTNNRGRRTRQRPIITSSTSTTTTATITRRLQSSAQQPSTSNNNIKNKQLTNKKTNRKRLSSKTSNTLIEQNNTEEEEDEEIYSKNDKRSRFGIFNNRTTTSTEKVNKSPIAHRTRSRTTSIETVTVPATSTKQTSNNRVSGTIKKKIHDSSSTTVVSSVKRKQSNKQQQQQQEQQEDNLSSTLSSSNSSTATTITNPSSVESSSSSSSSESSSSPTPPFNSIANRSNNSKIIKNKKLTLKKKSTKRSKKINLSKKFLNNIIQSTTNSSSSVVVSNANNKLTNNRKTNKKVQQELDNNITQRNLRSHQHNQPSTSGATINIPSPPSSSSSSSSSSSAFSSAFLSPSSSPSSWSQIILSADNNQTASSLSGAVPKKRQKVGDQHQTTNPSTGHIKAPNLGARLARSSGGGREPQQQQSSSSQHYQQQQQQQQDTQGQPPSGLLRRSSRGKGTHSSVTTGSCVSTNQQQQQHQFIRGGSGNNNNNNNNHHHHRGLGSGNKSSKHNNNQQFDNQTLLSGGPSTSTASSTMANDGSRNNNNNNNNNNNSGNDQSTASTNPFLKLHKTSSLGTASAPIDVNMLNTNISNTSSVNSAGATASTSASLGASAAVLPHPDSESDDSEVGRLQALLEARGLPPHLFGALGPRMHTLLHRTMGANSSSKAQQLLQGLQCQDESQQLQAAIEMCQMLVMGNEDTLAGFPIKQVVPALITLLRMEHNFDIMNNACRALAYMLEALPRSSATVVDAIPAFLEKLQVIQCMDVAEQSLTALEILSRRHNKSILQANGVSSCLTYLDFFSINAQRAALAITANCCLNLHAEEFHFVKDSLPLLARLLAQQDKKSVESICSAFYRLVDSFQHDPIILQEIASMELLKNCQQLLIVSPSVLNSGTFTNVVRMLSVMCANCPDLAITLLKNDIASTLLYLLTGSADPVNLPAEVELVTRSPSELYEITCLIGELMPRLPTDGIFSVDALLERTQNGIQDAVQWQWRDDRGIWRSYSAIDSRMIEAAHLNSDDEISLSTLGRTYTIDFHSMQQINEDTGTTRSVQRKINHQNLLQQQQLISGVVAIGTNNLLDNLNTDINSAISVSVGGSGGGGGAGGNTGCVNLATRPPNANRDARIACLKEERGLAAEFIKNLFSVLYEVYSSSAGPSVRYKCLRALLRMVYFANADLLSEVLKNQLVSSHIAGMMASNDLRIVVGALQMAEILMQKLPEVFGIHFRREGVMHQITQLTDPSIPICAAPSPKCGTQSAPSSATIHSHSTFDFDNAIASTSKCSTTVGIVGGGGPHVKNLNSAMMMASKMSMSMPSTSSTLLHSPTTTTNLPGTSTNFAAINLNTSATANNKTLHHQHHHHHHPHGHHPVHHHQTTMSTIHIESIATNNPHNIPTAIAPNNGNLLLNAIYNSTAIPINHPGETAAASTSAKQQQTHYYQQQQQHPHYQTTSVDTFTTTYGGEQNILASSLTATQQQQQQSIAISTQQQNNNNNNTNSSDNRSQSGQLKMSDILKRKVPPKRKSQSSSKSKSRHDDQQQSTTSSSIVGGGGSSSATASVYGNHPTVTIVNNNSVVGQTTSGNSSSSVMQELINKATTLGGSSSTSTTSGRNTPSSSNSTSRSRFSGASSKTTSFLASLNPARWGRQQSSSSSSSSSHHTTNFSKDSTNNLNKSQSNSNLIAAGNREKARQWIREQAISFVQRYTEQENQLTNAAGGILGGTNGGHLHPASSILSRLTNAIKKLEGNHDSCVQALKELRDILIESDISPFEVNHSGLIKSMLNYMTNEHNNLVSRNDRLRLFLHVFSGLPIDSNYSGELTMLNSTSFSAFVAKLNGCVTQLEQFPVKVHDFPAGIGGRSNTSALKFFNTHQLKCNLQRHPDCTNLRQWKGGTVKIDPLALVQAIERYLVVRGYGGIRVDSEEDSEEDIDNIDAAVMISMGGLKHKLQFLIGENVLPYNMTVYQAIKQFSPLVNDQSETDTDTETPIGSASIWVQQHTIYYRPVEEDSGNSSKGGTSSSSRKNNKNSQSKIIRRKPEFWVDGHAPPVISALTPFLQSKLPDCVTVQDASLDALCMLRIMNALNRHWSSLYFSVPPIHIINQSEFIHSKIAAKANRQLQDPLVIMTGNLPQWLQQIASVCPFLFPFETRHLLFYAVSFDRDRALQRLLDTTPDLNSADTSERVTPRLDRRKRAISRDDILKQAETIIQDFGHSKALLEIQYENEVGTGLGPTLEFYALVSTELQRCDLSLWNDSNSYKNNNQQSSTTIIVDNIVKSNQTNQLDDDSNNTLNFTSSPNTRSSSTSSHHHHHHSQQQHQHQLQQQHQQLQQHHHHHHHQQQQQDNDNENNISDSSFIISNDNSLNMLIEQSDNLILNQRQNEIENNSTPPPPQPPSSTQTGAATTIPTYVNAPTGLFPIPLSKTAKTSQLSRLKYKFKFLGKFMAKAVMDSRMLDLPYSIPFYRWLLYEENSLGLSDLGQVAPEVQGTLLRLNEIVKQRDIIQSDMTLDAMEKTEKIDSLDLDGCPIADLGLDFVLPGHSNIELRRGGRDMPVTIHNLHQYIALVTHWFLVEGVSRQFESIREGFDSVFPSQRLKMFYPEELENVFCGSGLNSINTRWDIRMLSDCCRTDHGFTQDSLSIQHFYEILSNYSRDEQRLFLQFVTGSPRLPTGGFKSLTPPLTIVRKKLDANQNPDEYLPSVMTCVNYLKLPEYSTRDVMRAKLKMAASEGSMSFHLS</sequence>
<feature type="compositionally biased region" description="Low complexity" evidence="14">
    <location>
        <begin position="421"/>
        <end position="463"/>
    </location>
</feature>
<name>W4VRB3_9DIPT</name>
<feature type="compositionally biased region" description="Polar residues" evidence="14">
    <location>
        <begin position="474"/>
        <end position="487"/>
    </location>
</feature>
<feature type="compositionally biased region" description="Low complexity" evidence="14">
    <location>
        <begin position="1438"/>
        <end position="1463"/>
    </location>
</feature>
<evidence type="ECO:0000313" key="17">
    <source>
        <dbReference type="EMBL" id="JAB55629.1"/>
    </source>
</evidence>
<keyword evidence="7" id="KW-0227">DNA damage</keyword>
<feature type="region of interest" description="Disordered" evidence="14">
    <location>
        <begin position="2016"/>
        <end position="2041"/>
    </location>
</feature>
<feature type="compositionally biased region" description="Low complexity" evidence="14">
    <location>
        <begin position="1680"/>
        <end position="1689"/>
    </location>
</feature>
<evidence type="ECO:0000256" key="7">
    <source>
        <dbReference type="ARBA" id="ARBA00022763"/>
    </source>
</evidence>
<feature type="compositionally biased region" description="Polar residues" evidence="14">
    <location>
        <begin position="325"/>
        <end position="344"/>
    </location>
</feature>
<evidence type="ECO:0000256" key="8">
    <source>
        <dbReference type="ARBA" id="ARBA00022786"/>
    </source>
</evidence>
<feature type="domain" description="HECT" evidence="15">
    <location>
        <begin position="2446"/>
        <end position="2745"/>
    </location>
</feature>
<feature type="domain" description="WWE" evidence="16">
    <location>
        <begin position="994"/>
        <end position="1070"/>
    </location>
</feature>
<dbReference type="GO" id="GO:0000209">
    <property type="term" value="P:protein polyubiquitination"/>
    <property type="evidence" value="ECO:0007669"/>
    <property type="project" value="TreeGrafter"/>
</dbReference>
<evidence type="ECO:0000256" key="13">
    <source>
        <dbReference type="RuleBase" id="RU369009"/>
    </source>
</evidence>
<dbReference type="EC" id="2.3.2.26" evidence="13"/>
<dbReference type="PANTHER" id="PTHR45670">
    <property type="entry name" value="E3 UBIQUITIN-PROTEIN LIGASE TRIP12"/>
    <property type="match status" value="1"/>
</dbReference>
<feature type="region of interest" description="Disordered" evidence="14">
    <location>
        <begin position="2290"/>
        <end position="2365"/>
    </location>
</feature>
<feature type="compositionally biased region" description="Low complexity" evidence="14">
    <location>
        <begin position="557"/>
        <end position="567"/>
    </location>
</feature>
<dbReference type="UniPathway" id="UPA00143"/>
<feature type="compositionally biased region" description="Low complexity" evidence="14">
    <location>
        <begin position="349"/>
        <end position="367"/>
    </location>
</feature>
<feature type="compositionally biased region" description="Low complexity" evidence="14">
    <location>
        <begin position="291"/>
        <end position="308"/>
    </location>
</feature>
<keyword evidence="6 13" id="KW-0808">Transferase</keyword>
<dbReference type="InterPro" id="IPR035983">
    <property type="entry name" value="Hect_E3_ubiquitin_ligase"/>
</dbReference>
<dbReference type="GO" id="GO:0008270">
    <property type="term" value="F:zinc ion binding"/>
    <property type="evidence" value="ECO:0007669"/>
    <property type="project" value="InterPro"/>
</dbReference>
<dbReference type="FunFam" id="1.25.10.10:FF:000018">
    <property type="entry name" value="E3 ubiquitin-protein ligase TRIP12 isoform X3"/>
    <property type="match status" value="1"/>
</dbReference>
<feature type="region of interest" description="Disordered" evidence="14">
    <location>
        <begin position="1368"/>
        <end position="1391"/>
    </location>
</feature>
<dbReference type="InterPro" id="IPR011989">
    <property type="entry name" value="ARM-like"/>
</dbReference>
<organism evidence="17">
    <name type="scientific">Corethrella appendiculata</name>
    <dbReference type="NCBI Taxonomy" id="1370023"/>
    <lineage>
        <taxon>Eukaryota</taxon>
        <taxon>Metazoa</taxon>
        <taxon>Ecdysozoa</taxon>
        <taxon>Arthropoda</taxon>
        <taxon>Hexapoda</taxon>
        <taxon>Insecta</taxon>
        <taxon>Pterygota</taxon>
        <taxon>Neoptera</taxon>
        <taxon>Endopterygota</taxon>
        <taxon>Diptera</taxon>
        <taxon>Nematocera</taxon>
        <taxon>Culicoidea</taxon>
        <taxon>Chaoboridae</taxon>
        <taxon>Corethrella</taxon>
    </lineage>
</organism>
<feature type="non-terminal residue" evidence="17">
    <location>
        <position position="1"/>
    </location>
</feature>
<dbReference type="SUPFAM" id="SSF48371">
    <property type="entry name" value="ARM repeat"/>
    <property type="match status" value="1"/>
</dbReference>
<dbReference type="SUPFAM" id="SSF56204">
    <property type="entry name" value="Hect, E3 ligase catalytic domain"/>
    <property type="match status" value="1"/>
</dbReference>
<feature type="region of interest" description="Disordered" evidence="14">
    <location>
        <begin position="1492"/>
        <end position="1572"/>
    </location>
</feature>
<feature type="region of interest" description="Disordered" evidence="14">
    <location>
        <begin position="325"/>
        <end position="367"/>
    </location>
</feature>
<dbReference type="Gene3D" id="3.30.720.50">
    <property type="match status" value="1"/>
</dbReference>
<evidence type="ECO:0000256" key="3">
    <source>
        <dbReference type="ARBA" id="ARBA00004906"/>
    </source>
</evidence>
<feature type="compositionally biased region" description="Low complexity" evidence="14">
    <location>
        <begin position="519"/>
        <end position="528"/>
    </location>
</feature>
<feature type="compositionally biased region" description="Polar residues" evidence="14">
    <location>
        <begin position="54"/>
        <end position="76"/>
    </location>
</feature>
<feature type="compositionally biased region" description="Polar residues" evidence="14">
    <location>
        <begin position="2290"/>
        <end position="2303"/>
    </location>
</feature>
<feature type="active site" description="Glycyl thioester intermediate" evidence="12">
    <location>
        <position position="2712"/>
    </location>
</feature>
<feature type="compositionally biased region" description="Polar residues" evidence="14">
    <location>
        <begin position="141"/>
        <end position="164"/>
    </location>
</feature>
<comment type="pathway">
    <text evidence="3 13">Protein modification; protein ubiquitination.</text>
</comment>
<keyword evidence="8 12" id="KW-0833">Ubl conjugation pathway</keyword>
<feature type="region of interest" description="Disordered" evidence="14">
    <location>
        <begin position="1436"/>
        <end position="1463"/>
    </location>
</feature>
<dbReference type="Gene3D" id="1.25.10.10">
    <property type="entry name" value="Leucine-rich Repeat Variant"/>
    <property type="match status" value="1"/>
</dbReference>
<keyword evidence="9" id="KW-0007">Acetylation</keyword>
<dbReference type="InterPro" id="IPR004170">
    <property type="entry name" value="WWE_dom"/>
</dbReference>
<feature type="compositionally biased region" description="Low complexity" evidence="14">
    <location>
        <begin position="191"/>
        <end position="254"/>
    </location>
</feature>
<dbReference type="PROSITE" id="PS50237">
    <property type="entry name" value="HECT"/>
    <property type="match status" value="1"/>
</dbReference>
<comment type="subcellular location">
    <subcellularLocation>
        <location evidence="2">Nucleus</location>
        <location evidence="2">Nucleoplasm</location>
    </subcellularLocation>
</comment>
<dbReference type="Pfam" id="PF25579">
    <property type="entry name" value="TPR_TRIP12_N"/>
    <property type="match status" value="1"/>
</dbReference>
<feature type="compositionally biased region" description="Low complexity" evidence="14">
    <location>
        <begin position="1492"/>
        <end position="1519"/>
    </location>
</feature>
<dbReference type="InterPro" id="IPR057948">
    <property type="entry name" value="TPR_TRIP12_N"/>
</dbReference>
<feature type="compositionally biased region" description="Polar residues" evidence="14">
    <location>
        <begin position="85"/>
        <end position="95"/>
    </location>
</feature>
<feature type="compositionally biased region" description="Low complexity" evidence="14">
    <location>
        <begin position="2349"/>
        <end position="2365"/>
    </location>
</feature>
<feature type="region of interest" description="Disordered" evidence="14">
    <location>
        <begin position="2391"/>
        <end position="2412"/>
    </location>
</feature>
<feature type="compositionally biased region" description="Polar residues" evidence="14">
    <location>
        <begin position="568"/>
        <end position="578"/>
    </location>
</feature>
<dbReference type="Pfam" id="PF00632">
    <property type="entry name" value="HECT"/>
    <property type="match status" value="1"/>
</dbReference>
<dbReference type="EMBL" id="GANO01004242">
    <property type="protein sequence ID" value="JAB55629.1"/>
    <property type="molecule type" value="mRNA"/>
</dbReference>
<feature type="region of interest" description="Disordered" evidence="14">
    <location>
        <begin position="291"/>
        <end position="313"/>
    </location>
</feature>
<evidence type="ECO:0000256" key="10">
    <source>
        <dbReference type="ARBA" id="ARBA00023204"/>
    </source>
</evidence>